<evidence type="ECO:0000256" key="2">
    <source>
        <dbReference type="ARBA" id="ARBA00023125"/>
    </source>
</evidence>
<proteinExistence type="predicted"/>
<dbReference type="InterPro" id="IPR007889">
    <property type="entry name" value="HTH_Psq"/>
</dbReference>
<dbReference type="AlphaFoldDB" id="A0AAV7XQ71"/>
<dbReference type="PANTHER" id="PTHR19303">
    <property type="entry name" value="TRANSPOSON"/>
    <property type="match status" value="1"/>
</dbReference>
<evidence type="ECO:0008006" key="8">
    <source>
        <dbReference type="Google" id="ProtNLM"/>
    </source>
</evidence>
<keyword evidence="2" id="KW-0238">DNA-binding</keyword>
<keyword evidence="3" id="KW-0539">Nucleus</keyword>
<evidence type="ECO:0000313" key="7">
    <source>
        <dbReference type="Proteomes" id="UP001075354"/>
    </source>
</evidence>
<evidence type="ECO:0000256" key="1">
    <source>
        <dbReference type="ARBA" id="ARBA00004123"/>
    </source>
</evidence>
<dbReference type="EMBL" id="JAPTSV010000006">
    <property type="protein sequence ID" value="KAJ1527042.1"/>
    <property type="molecule type" value="Genomic_DNA"/>
</dbReference>
<comment type="caution">
    <text evidence="6">The sequence shown here is derived from an EMBL/GenBank/DDBJ whole genome shotgun (WGS) entry which is preliminary data.</text>
</comment>
<dbReference type="Gene3D" id="1.10.10.60">
    <property type="entry name" value="Homeodomain-like"/>
    <property type="match status" value="2"/>
</dbReference>
<evidence type="ECO:0000259" key="4">
    <source>
        <dbReference type="Pfam" id="PF03221"/>
    </source>
</evidence>
<sequence>MLLNTTMDNKSSLSALRKKRKYGKLSLDQKVQIIRAAEMGYSQRTLASQYNCGKTQVHLLVTQKDLWLSKWERSRKGGGWSRVRGTPSISEINSLVWDFYKKACTNDIDVTVNMLLERAKQVAQSLNVHNFDADYEWLEKFKMEFNVNLPVIFEGDNLLEDPQEEPVDPLLSGYEKSDVYHLGIAELYHRTLPCIGQKSQEHITVCFCIGASGEKEIIGLVFCENACVEGELWNVNVPCFSSPMGQVTLEVYQHSLNVLNQKMNVLGRKVLLYVDDSEFPSDIDKTMSNVEIRSWPWAFNVQEVINNYRLLYCQRLMTSLAASSLDEWNMLGSKAKSLPMSKIMKLVQSAWKQVSSELVQLSFQCKSIATERDLQCQEINNKLLEEIQKLVLLLKASNSNSSTPGPKTVSNIAEEIFCQDSLEINCRSEDEQMSGMQGEDEDVVVGEDQDVVTVPSKSEVNPTILKLEMFIQSLPESARRQDALDLLDKLEGVVQDLLITEKTLCTDIQDKLSI</sequence>
<evidence type="ECO:0000259" key="5">
    <source>
        <dbReference type="Pfam" id="PF04218"/>
    </source>
</evidence>
<feature type="domain" description="HTH psq-type" evidence="5">
    <location>
        <begin position="19"/>
        <end position="65"/>
    </location>
</feature>
<evidence type="ECO:0000313" key="6">
    <source>
        <dbReference type="EMBL" id="KAJ1527042.1"/>
    </source>
</evidence>
<accession>A0AAV7XQ71</accession>
<dbReference type="GO" id="GO:0005634">
    <property type="term" value="C:nucleus"/>
    <property type="evidence" value="ECO:0007669"/>
    <property type="project" value="UniProtKB-SubCell"/>
</dbReference>
<dbReference type="GO" id="GO:0003677">
    <property type="term" value="F:DNA binding"/>
    <property type="evidence" value="ECO:0007669"/>
    <property type="project" value="UniProtKB-KW"/>
</dbReference>
<evidence type="ECO:0000256" key="3">
    <source>
        <dbReference type="ARBA" id="ARBA00023242"/>
    </source>
</evidence>
<protein>
    <recommendedName>
        <fullName evidence="8">HTH CENPB-type domain-containing protein</fullName>
    </recommendedName>
</protein>
<dbReference type="Pfam" id="PF04218">
    <property type="entry name" value="CENP-B_N"/>
    <property type="match status" value="1"/>
</dbReference>
<keyword evidence="7" id="KW-1185">Reference proteome</keyword>
<reference evidence="6" key="1">
    <citation type="submission" date="2022-12" db="EMBL/GenBank/DDBJ databases">
        <title>Chromosome-level genome assembly of the bean flower thrips Megalurothrips usitatus.</title>
        <authorList>
            <person name="Ma L."/>
            <person name="Liu Q."/>
            <person name="Li H."/>
            <person name="Cai W."/>
        </authorList>
    </citation>
    <scope>NUCLEOTIDE SEQUENCE</scope>
    <source>
        <strain evidence="6">Cailab_2022a</strain>
    </source>
</reference>
<name>A0AAV7XQ71_9NEOP</name>
<organism evidence="6 7">
    <name type="scientific">Megalurothrips usitatus</name>
    <name type="common">bean blossom thrips</name>
    <dbReference type="NCBI Taxonomy" id="439358"/>
    <lineage>
        <taxon>Eukaryota</taxon>
        <taxon>Metazoa</taxon>
        <taxon>Ecdysozoa</taxon>
        <taxon>Arthropoda</taxon>
        <taxon>Hexapoda</taxon>
        <taxon>Insecta</taxon>
        <taxon>Pterygota</taxon>
        <taxon>Neoptera</taxon>
        <taxon>Paraneoptera</taxon>
        <taxon>Thysanoptera</taxon>
        <taxon>Terebrantia</taxon>
        <taxon>Thripoidea</taxon>
        <taxon>Thripidae</taxon>
        <taxon>Megalurothrips</taxon>
    </lineage>
</organism>
<dbReference type="Proteomes" id="UP001075354">
    <property type="component" value="Chromosome 6"/>
</dbReference>
<dbReference type="SUPFAM" id="SSF46689">
    <property type="entry name" value="Homeodomain-like"/>
    <property type="match status" value="1"/>
</dbReference>
<gene>
    <name evidence="6" type="ORF">ONE63_008583</name>
</gene>
<dbReference type="PANTHER" id="PTHR19303:SF73">
    <property type="entry name" value="PROTEIN PDC2"/>
    <property type="match status" value="1"/>
</dbReference>
<dbReference type="InterPro" id="IPR009057">
    <property type="entry name" value="Homeodomain-like_sf"/>
</dbReference>
<feature type="domain" description="HTH CENPB-type" evidence="4">
    <location>
        <begin position="90"/>
        <end position="148"/>
    </location>
</feature>
<dbReference type="Pfam" id="PF03221">
    <property type="entry name" value="HTH_Tnp_Tc5"/>
    <property type="match status" value="1"/>
</dbReference>
<comment type="subcellular location">
    <subcellularLocation>
        <location evidence="1">Nucleus</location>
    </subcellularLocation>
</comment>
<dbReference type="InterPro" id="IPR006600">
    <property type="entry name" value="HTH_CenpB_DNA-bd_dom"/>
</dbReference>
<dbReference type="InterPro" id="IPR050863">
    <property type="entry name" value="CenT-Element_Derived"/>
</dbReference>